<organism evidence="3 6">
    <name type="scientific">Hydrogenophaga crassostreae</name>
    <dbReference type="NCBI Taxonomy" id="1763535"/>
    <lineage>
        <taxon>Bacteria</taxon>
        <taxon>Pseudomonadati</taxon>
        <taxon>Pseudomonadota</taxon>
        <taxon>Betaproteobacteria</taxon>
        <taxon>Burkholderiales</taxon>
        <taxon>Comamonadaceae</taxon>
        <taxon>Hydrogenophaga</taxon>
    </lineage>
</organism>
<dbReference type="Pfam" id="PF16036">
    <property type="entry name" value="Chalcone_3"/>
    <property type="match status" value="1"/>
</dbReference>
<feature type="chain" id="PRO_5044549532" description="Chalcone isomerase domain-containing protein" evidence="1">
    <location>
        <begin position="28"/>
        <end position="179"/>
    </location>
</feature>
<keyword evidence="1" id="KW-0732">Signal</keyword>
<reference evidence="4 5" key="1">
    <citation type="submission" date="2016-02" db="EMBL/GenBank/DDBJ databases">
        <title>Draft genome sequence of Hydrogenophaga sp. LPB0072.</title>
        <authorList>
            <person name="Shin S.-K."/>
            <person name="Yi H."/>
        </authorList>
    </citation>
    <scope>NUCLEOTIDE SEQUENCE [LARGE SCALE GENOMIC DNA]</scope>
    <source>
        <strain evidence="4 5">LPB0072</strain>
    </source>
</reference>
<evidence type="ECO:0000313" key="3">
    <source>
        <dbReference type="EMBL" id="AOW11731.1"/>
    </source>
</evidence>
<evidence type="ECO:0000256" key="1">
    <source>
        <dbReference type="SAM" id="SignalP"/>
    </source>
</evidence>
<protein>
    <recommendedName>
        <fullName evidence="2">Chalcone isomerase domain-containing protein</fullName>
    </recommendedName>
</protein>
<dbReference type="Proteomes" id="UP000185657">
    <property type="component" value="Unassembled WGS sequence"/>
</dbReference>
<evidence type="ECO:0000313" key="6">
    <source>
        <dbReference type="Proteomes" id="UP000185680"/>
    </source>
</evidence>
<feature type="domain" description="Chalcone isomerase" evidence="2">
    <location>
        <begin position="73"/>
        <end position="175"/>
    </location>
</feature>
<keyword evidence="5" id="KW-1185">Reference proteome</keyword>
<evidence type="ECO:0000259" key="2">
    <source>
        <dbReference type="Pfam" id="PF16036"/>
    </source>
</evidence>
<dbReference type="KEGG" id="hyl:LPB072_01530"/>
<evidence type="ECO:0000313" key="4">
    <source>
        <dbReference type="EMBL" id="OAD39823.1"/>
    </source>
</evidence>
<dbReference type="OrthoDB" id="8527419at2"/>
<sequence>MSCNSNWLMRRRDAGLALLALPLAAWAKEAPGALTAAAPNLRPWGSGEFRRFGFLVYEATLWAGDTAPVKPPLALGLTYKRNIDGKAIADASVDQMRRFDATDAQLARWGDQMQAIFPNVKPGDQIVGLQLPDRARFFFNDQPVGDIAGAEFAQTFFAIWLDPRTSEPKLRDALLKRPA</sequence>
<dbReference type="AlphaFoldDB" id="A0A167GSJ4"/>
<reference evidence="3 6" key="2">
    <citation type="submission" date="2016-10" db="EMBL/GenBank/DDBJ databases">
        <title>Hydorgenophaga sp. LPB0072 isolated from gastropod.</title>
        <authorList>
            <person name="Kim E."/>
            <person name="Yi H."/>
        </authorList>
    </citation>
    <scope>NUCLEOTIDE SEQUENCE [LARGE SCALE GENOMIC DNA]</scope>
    <source>
        <strain evidence="3 6">LPB0072</strain>
    </source>
</reference>
<proteinExistence type="predicted"/>
<dbReference type="EMBL" id="LVWD01000037">
    <property type="protein sequence ID" value="OAD39823.1"/>
    <property type="molecule type" value="Genomic_DNA"/>
</dbReference>
<feature type="signal peptide" evidence="1">
    <location>
        <begin position="1"/>
        <end position="27"/>
    </location>
</feature>
<dbReference type="STRING" id="1763535.LPB072_01530"/>
<gene>
    <name evidence="3" type="ORF">LPB072_01530</name>
    <name evidence="4" type="ORF">LPB72_19795</name>
</gene>
<name>A0A167GSJ4_9BURK</name>
<dbReference type="InterPro" id="IPR016087">
    <property type="entry name" value="Chalcone_isomerase"/>
</dbReference>
<evidence type="ECO:0000313" key="5">
    <source>
        <dbReference type="Proteomes" id="UP000185657"/>
    </source>
</evidence>
<dbReference type="EMBL" id="CP017476">
    <property type="protein sequence ID" value="AOW11731.1"/>
    <property type="molecule type" value="Genomic_DNA"/>
</dbReference>
<accession>A0A167GSJ4</accession>
<dbReference type="Proteomes" id="UP000185680">
    <property type="component" value="Chromosome"/>
</dbReference>